<name>A0A1Y1JKJ6_PLAGO</name>
<dbReference type="OMA" id="YDVPQFC"/>
<accession>A0A1Y1JKJ6</accession>
<proteinExistence type="predicted"/>
<organism evidence="1 2">
    <name type="scientific">Plasmodium gonderi</name>
    <dbReference type="NCBI Taxonomy" id="77519"/>
    <lineage>
        <taxon>Eukaryota</taxon>
        <taxon>Sar</taxon>
        <taxon>Alveolata</taxon>
        <taxon>Apicomplexa</taxon>
        <taxon>Aconoidasida</taxon>
        <taxon>Haemosporida</taxon>
        <taxon>Plasmodiidae</taxon>
        <taxon>Plasmodium</taxon>
        <taxon>Plasmodium (Plasmodium)</taxon>
    </lineage>
</organism>
<evidence type="ECO:0008006" key="3">
    <source>
        <dbReference type="Google" id="ProtNLM"/>
    </source>
</evidence>
<gene>
    <name evidence="1" type="ORF">PGO_133180</name>
</gene>
<sequence length="394" mass="46105">MEFRCKRLGLIPPQTIVFPKPGYNEQLGSLVYPSNVGGNCCSSTIARKRHISASPFVSVPRCRIGHFQRHAEVPVFHKIPKIVEVPEVREITRFVDSVKVVDIPVEQVRIVPKLKIREVEKIRYVPGIVEYIDIEQEQIVHKPYTEIIEKIYEIPEIEDVEIEVPIYVPTPVGPPKDVHINVPLPYDVPQFCYKPHKQIDQGIRYPTFHRVINKDPNLYVEEELGGYSSDVDHSKKEKEEMNSSSYVKLGATCRERKNNNEYSKRGYCVNENNVDDQNIRDKHMNEELRCYYDYQKNNSHNEDENYSKHFSNYGYNNKGKGAAHNENNLDSSEPFEKYYYSYSAFNNYKGEYNQNDNHEDNKNYIYDNDFSNKDTCNKKNSAELIVKRSKNSYY</sequence>
<comment type="caution">
    <text evidence="1">The sequence shown here is derived from an EMBL/GenBank/DDBJ whole genome shotgun (WGS) entry which is preliminary data.</text>
</comment>
<dbReference type="Proteomes" id="UP000195521">
    <property type="component" value="Unassembled WGS sequence"/>
</dbReference>
<dbReference type="AlphaFoldDB" id="A0A1Y1JKJ6"/>
<dbReference type="RefSeq" id="XP_028545635.1">
    <property type="nucleotide sequence ID" value="XM_028689834.1"/>
</dbReference>
<protein>
    <recommendedName>
        <fullName evidence="3">Inner membrane complex protein 1l</fullName>
    </recommendedName>
</protein>
<dbReference type="EMBL" id="BDQF01000014">
    <property type="protein sequence ID" value="GAW83046.1"/>
    <property type="molecule type" value="Genomic_DNA"/>
</dbReference>
<dbReference type="GeneID" id="39749789"/>
<evidence type="ECO:0000313" key="1">
    <source>
        <dbReference type="EMBL" id="GAW83046.1"/>
    </source>
</evidence>
<evidence type="ECO:0000313" key="2">
    <source>
        <dbReference type="Proteomes" id="UP000195521"/>
    </source>
</evidence>
<keyword evidence="2" id="KW-1185">Reference proteome</keyword>
<dbReference type="OrthoDB" id="376921at2759"/>
<reference evidence="2" key="1">
    <citation type="submission" date="2017-04" db="EMBL/GenBank/DDBJ databases">
        <title>Plasmodium gonderi genome.</title>
        <authorList>
            <person name="Arisue N."/>
            <person name="Honma H."/>
            <person name="Kawai S."/>
            <person name="Tougan T."/>
            <person name="Tanabe K."/>
            <person name="Horii T."/>
        </authorList>
    </citation>
    <scope>NUCLEOTIDE SEQUENCE [LARGE SCALE GENOMIC DNA]</scope>
    <source>
        <strain evidence="2">ATCC 30045</strain>
    </source>
</reference>